<feature type="compositionally biased region" description="Basic and acidic residues" evidence="1">
    <location>
        <begin position="154"/>
        <end position="166"/>
    </location>
</feature>
<proteinExistence type="predicted"/>
<gene>
    <name evidence="2" type="ORF">M6B38_337295</name>
</gene>
<evidence type="ECO:0000313" key="3">
    <source>
        <dbReference type="Proteomes" id="UP001140949"/>
    </source>
</evidence>
<comment type="caution">
    <text evidence="2">The sequence shown here is derived from an EMBL/GenBank/DDBJ whole genome shotgun (WGS) entry which is preliminary data.</text>
</comment>
<evidence type="ECO:0000256" key="1">
    <source>
        <dbReference type="SAM" id="MobiDB-lite"/>
    </source>
</evidence>
<dbReference type="GO" id="GO:0008017">
    <property type="term" value="F:microtubule binding"/>
    <property type="evidence" value="ECO:0007669"/>
    <property type="project" value="InterPro"/>
</dbReference>
<feature type="compositionally biased region" description="Basic and acidic residues" evidence="1">
    <location>
        <begin position="117"/>
        <end position="128"/>
    </location>
</feature>
<dbReference type="GO" id="GO:0000226">
    <property type="term" value="P:microtubule cytoskeleton organization"/>
    <property type="evidence" value="ECO:0007669"/>
    <property type="project" value="InterPro"/>
</dbReference>
<dbReference type="EMBL" id="JANAVB010014796">
    <property type="protein sequence ID" value="KAJ6834007.1"/>
    <property type="molecule type" value="Genomic_DNA"/>
</dbReference>
<dbReference type="PANTHER" id="PTHR46372">
    <property type="entry name" value="PROTEIN WVD2-LIKE 3"/>
    <property type="match status" value="1"/>
</dbReference>
<feature type="compositionally biased region" description="Polar residues" evidence="1">
    <location>
        <begin position="169"/>
        <end position="181"/>
    </location>
</feature>
<reference evidence="2" key="1">
    <citation type="journal article" date="2023" name="GigaByte">
        <title>Genome assembly of the bearded iris, Iris pallida Lam.</title>
        <authorList>
            <person name="Bruccoleri R.E."/>
            <person name="Oakeley E.J."/>
            <person name="Faust A.M.E."/>
            <person name="Altorfer M."/>
            <person name="Dessus-Babus S."/>
            <person name="Burckhardt D."/>
            <person name="Oertli M."/>
            <person name="Naumann U."/>
            <person name="Petersen F."/>
            <person name="Wong J."/>
        </authorList>
    </citation>
    <scope>NUCLEOTIDE SEQUENCE</scope>
    <source>
        <strain evidence="2">GSM-AAB239-AS_SAM_17_03QT</strain>
    </source>
</reference>
<feature type="compositionally biased region" description="Basic and acidic residues" evidence="1">
    <location>
        <begin position="14"/>
        <end position="48"/>
    </location>
</feature>
<feature type="region of interest" description="Disordered" evidence="1">
    <location>
        <begin position="1"/>
        <end position="48"/>
    </location>
</feature>
<organism evidence="2 3">
    <name type="scientific">Iris pallida</name>
    <name type="common">Sweet iris</name>
    <dbReference type="NCBI Taxonomy" id="29817"/>
    <lineage>
        <taxon>Eukaryota</taxon>
        <taxon>Viridiplantae</taxon>
        <taxon>Streptophyta</taxon>
        <taxon>Embryophyta</taxon>
        <taxon>Tracheophyta</taxon>
        <taxon>Spermatophyta</taxon>
        <taxon>Magnoliopsida</taxon>
        <taxon>Liliopsida</taxon>
        <taxon>Asparagales</taxon>
        <taxon>Iridaceae</taxon>
        <taxon>Iridoideae</taxon>
        <taxon>Irideae</taxon>
        <taxon>Iris</taxon>
    </lineage>
</organism>
<feature type="compositionally biased region" description="Basic and acidic residues" evidence="1">
    <location>
        <begin position="73"/>
        <end position="95"/>
    </location>
</feature>
<dbReference type="InterPro" id="IPR044806">
    <property type="entry name" value="WVD2/WDL1-4"/>
</dbReference>
<feature type="compositionally biased region" description="Basic and acidic residues" evidence="1">
    <location>
        <begin position="197"/>
        <end position="215"/>
    </location>
</feature>
<dbReference type="PANTHER" id="PTHR46372:SF2">
    <property type="entry name" value="PROTEIN WVD2-LIKE 3"/>
    <property type="match status" value="1"/>
</dbReference>
<keyword evidence="3" id="KW-1185">Reference proteome</keyword>
<sequence>MEEQRQLGRVFTKNADHIEKTPGKDANEDTSDSKETIQEISKFDGKPEKLISSASLNDSQEELPCVEKDIVIQGTRADKKEGNLQKGQDLGEKKAKPIPRPNLKGKYTVPQPFSLATDKRGSREKNNSEKCNPSLSKSLSLREKSPNPTTETHTSPRLERISELRKLGSTVQSAVCAQGTTKVERSVELTNGRSKSVPKDKGRSERQMELLDQKVKAQRTPLESKKSLDSLPSSVNKDTGMKKLLKATTFKAMPLPSIYHKRSESSKVDSLEKAEDKEVEKMQRISTFKASALPSFYRRKSPPQKPELVKIPLTRPKFPNLGPKNRSSVNSKGEGTNKVTAGPIGNTAKETMKNSVEGPLKEPDDKYCKVLQKNTTMCGEELVKAVVSSAERVDMINSN</sequence>
<feature type="compositionally biased region" description="Polar residues" evidence="1">
    <location>
        <begin position="325"/>
        <end position="339"/>
    </location>
</feature>
<name>A0AAX6H0C7_IRIPA</name>
<accession>A0AAX6H0C7</accession>
<evidence type="ECO:0000313" key="2">
    <source>
        <dbReference type="EMBL" id="KAJ6834007.1"/>
    </source>
</evidence>
<dbReference type="AlphaFoldDB" id="A0AAX6H0C7"/>
<reference evidence="2" key="2">
    <citation type="submission" date="2023-04" db="EMBL/GenBank/DDBJ databases">
        <authorList>
            <person name="Bruccoleri R.E."/>
            <person name="Oakeley E.J."/>
            <person name="Faust A.-M."/>
            <person name="Dessus-Babus S."/>
            <person name="Altorfer M."/>
            <person name="Burckhardt D."/>
            <person name="Oertli M."/>
            <person name="Naumann U."/>
            <person name="Petersen F."/>
            <person name="Wong J."/>
        </authorList>
    </citation>
    <scope>NUCLEOTIDE SEQUENCE</scope>
    <source>
        <strain evidence="2">GSM-AAB239-AS_SAM_17_03QT</strain>
        <tissue evidence="2">Leaf</tissue>
    </source>
</reference>
<protein>
    <submittedName>
        <fullName evidence="2">Uncharacterized protein</fullName>
    </submittedName>
</protein>
<feature type="region of interest" description="Disordered" evidence="1">
    <location>
        <begin position="296"/>
        <end position="363"/>
    </location>
</feature>
<feature type="region of interest" description="Disordered" evidence="1">
    <location>
        <begin position="73"/>
        <end position="237"/>
    </location>
</feature>
<dbReference type="Proteomes" id="UP001140949">
    <property type="component" value="Unassembled WGS sequence"/>
</dbReference>